<dbReference type="EMBL" id="CYTK01000010">
    <property type="protein sequence ID" value="CUJ65485.1"/>
    <property type="molecule type" value="Genomic_DNA"/>
</dbReference>
<feature type="domain" description="Pili assembly chaperone N-terminal" evidence="7">
    <location>
        <begin position="29"/>
        <end position="149"/>
    </location>
</feature>
<comment type="similarity">
    <text evidence="2">Belongs to the periplasmic pilus chaperone family.</text>
</comment>
<dbReference type="InterPro" id="IPR016148">
    <property type="entry name" value="Pili_assmbl_chaperone_C"/>
</dbReference>
<dbReference type="Pfam" id="PF00345">
    <property type="entry name" value="PapD_N"/>
    <property type="match status" value="1"/>
</dbReference>
<dbReference type="PRINTS" id="PR00969">
    <property type="entry name" value="CHAPERONPILI"/>
</dbReference>
<evidence type="ECO:0000256" key="2">
    <source>
        <dbReference type="ARBA" id="ARBA00007399"/>
    </source>
</evidence>
<dbReference type="GO" id="GO:0030288">
    <property type="term" value="C:outer membrane-bounded periplasmic space"/>
    <property type="evidence" value="ECO:0007669"/>
    <property type="project" value="InterPro"/>
</dbReference>
<dbReference type="SUPFAM" id="SSF49584">
    <property type="entry name" value="Periplasmic chaperone C-domain"/>
    <property type="match status" value="1"/>
</dbReference>
<accession>A0AAD2KLP7</accession>
<keyword evidence="4" id="KW-0574">Periplasm</keyword>
<comment type="subcellular location">
    <subcellularLocation>
        <location evidence="1">Periplasm</location>
    </subcellularLocation>
</comment>
<name>A0AAD2KLP7_ACHAE</name>
<dbReference type="InterPro" id="IPR036316">
    <property type="entry name" value="Pili_assmbl_chap_C_dom_sf"/>
</dbReference>
<dbReference type="Proteomes" id="UP000044098">
    <property type="component" value="Unassembled WGS sequence"/>
</dbReference>
<feature type="chain" id="PRO_5042066008" evidence="6">
    <location>
        <begin position="29"/>
        <end position="243"/>
    </location>
</feature>
<sequence>MASIARIVSSLAAVCAMTLCSWATPVRAGLVLQSTRLVISPDSRDATLAIRNAGAGPVLAQSWLDDGNADRSPADMRVPFVLAPAVVRVDPDSGAVLRISYTREPLPADRESLFYLNVLETPPRDPNEANVLIFQFRSRIKVFFRPAALRPHVQAAPALLSWRLRGRALEVTNPTPYYVSFASVDLVAGDKRTVLEGGMVAPFDKARFELPSRAAKPAGRVSVEYEVITDYGGTTKTKQAVTE</sequence>
<organism evidence="9 10">
    <name type="scientific">Achromobacter aegrifaciens</name>
    <dbReference type="NCBI Taxonomy" id="1287736"/>
    <lineage>
        <taxon>Bacteria</taxon>
        <taxon>Pseudomonadati</taxon>
        <taxon>Pseudomonadota</taxon>
        <taxon>Betaproteobacteria</taxon>
        <taxon>Burkholderiales</taxon>
        <taxon>Alcaligenaceae</taxon>
        <taxon>Achromobacter</taxon>
    </lineage>
</organism>
<keyword evidence="3 6" id="KW-0732">Signal</keyword>
<protein>
    <submittedName>
        <fullName evidence="9">Chaperone protein papD</fullName>
    </submittedName>
</protein>
<feature type="domain" description="Pili assembly chaperone C-terminal" evidence="8">
    <location>
        <begin position="171"/>
        <end position="235"/>
    </location>
</feature>
<dbReference type="Gene3D" id="2.60.40.10">
    <property type="entry name" value="Immunoglobulins"/>
    <property type="match status" value="2"/>
</dbReference>
<evidence type="ECO:0000313" key="9">
    <source>
        <dbReference type="EMBL" id="CUJ65485.1"/>
    </source>
</evidence>
<evidence type="ECO:0000256" key="5">
    <source>
        <dbReference type="ARBA" id="ARBA00023186"/>
    </source>
</evidence>
<evidence type="ECO:0000259" key="7">
    <source>
        <dbReference type="Pfam" id="PF00345"/>
    </source>
</evidence>
<dbReference type="AlphaFoldDB" id="A0AAD2KLP7"/>
<proteinExistence type="inferred from homology"/>
<feature type="signal peptide" evidence="6">
    <location>
        <begin position="1"/>
        <end position="28"/>
    </location>
</feature>
<keyword evidence="5" id="KW-0143">Chaperone</keyword>
<dbReference type="Pfam" id="PF02753">
    <property type="entry name" value="PapD_C"/>
    <property type="match status" value="1"/>
</dbReference>
<dbReference type="InterPro" id="IPR001829">
    <property type="entry name" value="Pili_assmbl_chaperone_bac"/>
</dbReference>
<evidence type="ECO:0000259" key="8">
    <source>
        <dbReference type="Pfam" id="PF02753"/>
    </source>
</evidence>
<dbReference type="InterPro" id="IPR016147">
    <property type="entry name" value="Pili_assmbl_chaperone_N"/>
</dbReference>
<dbReference type="InterPro" id="IPR013783">
    <property type="entry name" value="Ig-like_fold"/>
</dbReference>
<dbReference type="InterPro" id="IPR008962">
    <property type="entry name" value="PapD-like_sf"/>
</dbReference>
<reference evidence="9 10" key="1">
    <citation type="submission" date="2015-09" db="EMBL/GenBank/DDBJ databases">
        <authorList>
            <consortium name="Pathogen Informatics"/>
        </authorList>
    </citation>
    <scope>NUCLEOTIDE SEQUENCE [LARGE SCALE GENOMIC DNA]</scope>
    <source>
        <strain evidence="9 10">2789STDY5608625</strain>
    </source>
</reference>
<dbReference type="GeneID" id="84695322"/>
<dbReference type="PANTHER" id="PTHR30251">
    <property type="entry name" value="PILUS ASSEMBLY CHAPERONE"/>
    <property type="match status" value="1"/>
</dbReference>
<evidence type="ECO:0000256" key="1">
    <source>
        <dbReference type="ARBA" id="ARBA00004418"/>
    </source>
</evidence>
<evidence type="ECO:0000256" key="3">
    <source>
        <dbReference type="ARBA" id="ARBA00022729"/>
    </source>
</evidence>
<evidence type="ECO:0000256" key="4">
    <source>
        <dbReference type="ARBA" id="ARBA00022764"/>
    </source>
</evidence>
<dbReference type="RefSeq" id="WP_225591444.1">
    <property type="nucleotide sequence ID" value="NZ_CADIKO010000001.1"/>
</dbReference>
<dbReference type="GO" id="GO:0071555">
    <property type="term" value="P:cell wall organization"/>
    <property type="evidence" value="ECO:0007669"/>
    <property type="project" value="InterPro"/>
</dbReference>
<comment type="caution">
    <text evidence="9">The sequence shown here is derived from an EMBL/GenBank/DDBJ whole genome shotgun (WGS) entry which is preliminary data.</text>
</comment>
<evidence type="ECO:0000256" key="6">
    <source>
        <dbReference type="SAM" id="SignalP"/>
    </source>
</evidence>
<evidence type="ECO:0000313" key="10">
    <source>
        <dbReference type="Proteomes" id="UP000044098"/>
    </source>
</evidence>
<dbReference type="InterPro" id="IPR050643">
    <property type="entry name" value="Periplasmic_pilus_chap"/>
</dbReference>
<gene>
    <name evidence="9" type="primary">papD</name>
    <name evidence="9" type="ORF">ERS370000_05076</name>
</gene>
<dbReference type="PANTHER" id="PTHR30251:SF2">
    <property type="entry name" value="FIMBRIAL CHAPERONE YADV-RELATED"/>
    <property type="match status" value="1"/>
</dbReference>
<dbReference type="SUPFAM" id="SSF49354">
    <property type="entry name" value="PapD-like"/>
    <property type="match status" value="1"/>
</dbReference>